<reference evidence="1 2" key="1">
    <citation type="journal article" date="2019" name="Environ. Microbiol.">
        <title>At the nexus of three kingdoms: the genome of the mycorrhizal fungus Gigaspora margarita provides insights into plant, endobacterial and fungal interactions.</title>
        <authorList>
            <person name="Venice F."/>
            <person name="Ghignone S."/>
            <person name="Salvioli di Fossalunga A."/>
            <person name="Amselem J."/>
            <person name="Novero M."/>
            <person name="Xianan X."/>
            <person name="Sedzielewska Toro K."/>
            <person name="Morin E."/>
            <person name="Lipzen A."/>
            <person name="Grigoriev I.V."/>
            <person name="Henrissat B."/>
            <person name="Martin F.M."/>
            <person name="Bonfante P."/>
        </authorList>
    </citation>
    <scope>NUCLEOTIDE SEQUENCE [LARGE SCALE GENOMIC DNA]</scope>
    <source>
        <strain evidence="1 2">BEG34</strain>
    </source>
</reference>
<gene>
    <name evidence="1" type="ORF">F8M41_021921</name>
</gene>
<comment type="caution">
    <text evidence="1">The sequence shown here is derived from an EMBL/GenBank/DDBJ whole genome shotgun (WGS) entry which is preliminary data.</text>
</comment>
<organism evidence="1 2">
    <name type="scientific">Gigaspora margarita</name>
    <dbReference type="NCBI Taxonomy" id="4874"/>
    <lineage>
        <taxon>Eukaryota</taxon>
        <taxon>Fungi</taxon>
        <taxon>Fungi incertae sedis</taxon>
        <taxon>Mucoromycota</taxon>
        <taxon>Glomeromycotina</taxon>
        <taxon>Glomeromycetes</taxon>
        <taxon>Diversisporales</taxon>
        <taxon>Gigasporaceae</taxon>
        <taxon>Gigaspora</taxon>
    </lineage>
</organism>
<dbReference type="PANTHER" id="PTHR31252">
    <property type="entry name" value="DUF4419 DOMAIN-CONTAINING PROTEIN"/>
    <property type="match status" value="1"/>
</dbReference>
<dbReference type="OrthoDB" id="9978173at2759"/>
<evidence type="ECO:0000313" key="1">
    <source>
        <dbReference type="EMBL" id="KAF0552381.1"/>
    </source>
</evidence>
<evidence type="ECO:0000313" key="2">
    <source>
        <dbReference type="Proteomes" id="UP000439903"/>
    </source>
</evidence>
<dbReference type="Proteomes" id="UP000439903">
    <property type="component" value="Unassembled WGS sequence"/>
</dbReference>
<dbReference type="InterPro" id="IPR025533">
    <property type="entry name" value="DUF4419"/>
</dbReference>
<dbReference type="PANTHER" id="PTHR31252:SF11">
    <property type="entry name" value="DUF4419 DOMAIN-CONTAINING PROTEIN"/>
    <property type="match status" value="1"/>
</dbReference>
<name>A0A8H4ETK7_GIGMA</name>
<proteinExistence type="predicted"/>
<protein>
    <submittedName>
        <fullName evidence="1">Uncharacterized protein</fullName>
    </submittedName>
</protein>
<dbReference type="Pfam" id="PF14388">
    <property type="entry name" value="DUF4419"/>
    <property type="match status" value="1"/>
</dbReference>
<dbReference type="AlphaFoldDB" id="A0A8H4ETK7"/>
<accession>A0A8H4ETK7</accession>
<dbReference type="EMBL" id="WTPW01000067">
    <property type="protein sequence ID" value="KAF0552381.1"/>
    <property type="molecule type" value="Genomic_DNA"/>
</dbReference>
<sequence>MNSTDSTRSTQIITEKIELDNKLDSHILVEDQIASRFNNHKVYAVSTQYDDYKKTVIERPYCQNGFVAAILHAYNDHKHLQLSPDDVWLTIAQGVSHHINLNPEKYRNRFVRHERKQQILVYAGDILSNNYKGYWPEVVNRLVTKTDTYVEKIDLKSLLECNFSTTTSTSLTASRIVLLDTSKAYFEYLVTAKCGIPKVTLEGTLKDWMLLKEKVIHLRKLNLELDFWLDRLEPVIWNLVATYRGKIDEDFWSRIVKINQKFGSGDGTFITGWLMDFFPYDRSGTSLKTDSIIRIQGIPDGVVGVPFLLDGLKLKFLAGFIGANQEILEGSDAGSIVSPVIGWYIIDNSNDSASFSDPDDDD</sequence>
<keyword evidence="2" id="KW-1185">Reference proteome</keyword>